<reference evidence="1" key="1">
    <citation type="journal article" date="2014" name="Front. Microbiol.">
        <title>High frequency of phylogenetically diverse reductive dehalogenase-homologous genes in deep subseafloor sedimentary metagenomes.</title>
        <authorList>
            <person name="Kawai M."/>
            <person name="Futagami T."/>
            <person name="Toyoda A."/>
            <person name="Takaki Y."/>
            <person name="Nishi S."/>
            <person name="Hori S."/>
            <person name="Arai W."/>
            <person name="Tsubouchi T."/>
            <person name="Morono Y."/>
            <person name="Uchiyama I."/>
            <person name="Ito T."/>
            <person name="Fujiyama A."/>
            <person name="Inagaki F."/>
            <person name="Takami H."/>
        </authorList>
    </citation>
    <scope>NUCLEOTIDE SEQUENCE</scope>
    <source>
        <strain evidence="1">Expedition CK06-06</strain>
    </source>
</reference>
<feature type="non-terminal residue" evidence="1">
    <location>
        <position position="1"/>
    </location>
</feature>
<sequence length="295" mass="31427">TINEGHKSSADVYESKVSVNMAAYSSAAVSAGADTLDVDKTPVSLTKIQFADTIDYNTLLDTRFERSMTAGAFNTVSSEFDNAVLQDISPAISETMENVTWDGSTTAQKALIAGLTPGAPQGSISAGAQTLDAASPVNLVNSIPAIILHNDSQAKGTPGAGIGDYKKVLSIATITSGTIADEYAKLYATLDPKVLKQEDMTIYAPLSHFQFIKIANNAKGAAQQVNFLVEGDNVSYNGVKIVFKPLVGFMIASPAKYLHILMDLTSDISQLKTGENANGAETFWYKMYKHLRLGV</sequence>
<organism evidence="1">
    <name type="scientific">marine sediment metagenome</name>
    <dbReference type="NCBI Taxonomy" id="412755"/>
    <lineage>
        <taxon>unclassified sequences</taxon>
        <taxon>metagenomes</taxon>
        <taxon>ecological metagenomes</taxon>
    </lineage>
</organism>
<proteinExistence type="predicted"/>
<dbReference type="AlphaFoldDB" id="X1BAJ0"/>
<protein>
    <submittedName>
        <fullName evidence="1">Uncharacterized protein</fullName>
    </submittedName>
</protein>
<feature type="non-terminal residue" evidence="1">
    <location>
        <position position="295"/>
    </location>
</feature>
<comment type="caution">
    <text evidence="1">The sequence shown here is derived from an EMBL/GenBank/DDBJ whole genome shotgun (WGS) entry which is preliminary data.</text>
</comment>
<evidence type="ECO:0000313" key="1">
    <source>
        <dbReference type="EMBL" id="GAG68971.1"/>
    </source>
</evidence>
<dbReference type="EMBL" id="BART01004280">
    <property type="protein sequence ID" value="GAG68971.1"/>
    <property type="molecule type" value="Genomic_DNA"/>
</dbReference>
<gene>
    <name evidence="1" type="ORF">S01H4_10908</name>
</gene>
<accession>X1BAJ0</accession>
<name>X1BAJ0_9ZZZZ</name>